<evidence type="ECO:0000259" key="2">
    <source>
        <dbReference type="Pfam" id="PF00535"/>
    </source>
</evidence>
<dbReference type="Gene3D" id="3.90.550.10">
    <property type="entry name" value="Spore Coat Polysaccharide Biosynthesis Protein SpsA, Chain A"/>
    <property type="match status" value="1"/>
</dbReference>
<dbReference type="PANTHER" id="PTHR43630">
    <property type="entry name" value="POLY-BETA-1,6-N-ACETYL-D-GLUCOSAMINE SYNTHASE"/>
    <property type="match status" value="1"/>
</dbReference>
<keyword evidence="3" id="KW-0808">Transferase</keyword>
<evidence type="ECO:0000313" key="4">
    <source>
        <dbReference type="Proteomes" id="UP000198588"/>
    </source>
</evidence>
<reference evidence="3 4" key="1">
    <citation type="submission" date="2016-10" db="EMBL/GenBank/DDBJ databases">
        <authorList>
            <person name="de Groot N.N."/>
        </authorList>
    </citation>
    <scope>NUCLEOTIDE SEQUENCE [LARGE SCALE GENOMIC DNA]</scope>
    <source>
        <strain evidence="3 4">CGMCC 1.12097</strain>
    </source>
</reference>
<dbReference type="EMBL" id="FMXM01000005">
    <property type="protein sequence ID" value="SDA67019.1"/>
    <property type="molecule type" value="Genomic_DNA"/>
</dbReference>
<dbReference type="GO" id="GO:0016740">
    <property type="term" value="F:transferase activity"/>
    <property type="evidence" value="ECO:0007669"/>
    <property type="project" value="UniProtKB-KW"/>
</dbReference>
<name>A0A1G5X9A8_9HYPH</name>
<dbReference type="PANTHER" id="PTHR43630:SF2">
    <property type="entry name" value="GLYCOSYLTRANSFERASE"/>
    <property type="match status" value="1"/>
</dbReference>
<dbReference type="STRING" id="1165689.SAMN02927914_02105"/>
<dbReference type="CDD" id="cd02511">
    <property type="entry name" value="Beta4Glucosyltransferase"/>
    <property type="match status" value="1"/>
</dbReference>
<gene>
    <name evidence="3" type="ORF">SAMN02927914_02105</name>
</gene>
<dbReference type="RefSeq" id="WP_091577382.1">
    <property type="nucleotide sequence ID" value="NZ_FMXM01000005.1"/>
</dbReference>
<dbReference type="OrthoDB" id="9815923at2"/>
<comment type="similarity">
    <text evidence="1">Belongs to the glycosyltransferase 2 family. WaaE/KdtX subfamily.</text>
</comment>
<sequence>MRQDIAISLIVHTRNSATTLPRLLETTGWAAERIVIDMQSSDATVEIARAADCRVLSCAIVDAVDDIRNQYLAEARHDWVLVLDADEYLADDAYEAMQRLVDDHGDKIDAFALPRWNSVAGQIMRGSGFYPDQQIRFFRKATVAWQPGNHRVPQVLTGARRLRVLQPPNCIHIHHENYADIASFITRQLRYALTDSYDTNPDHFDFSVYIAEAYAEFARRHEPTEDGDLSTAVATVLAWDRIMRGLIHWERLGRQQPLNAAFSLPIVPILPAPGKPARVPDSGSWQKTSVRHLPREIRRWFRRLFQPGRR</sequence>
<proteinExistence type="inferred from homology"/>
<dbReference type="Proteomes" id="UP000198588">
    <property type="component" value="Unassembled WGS sequence"/>
</dbReference>
<accession>A0A1G5X9A8</accession>
<dbReference type="AlphaFoldDB" id="A0A1G5X9A8"/>
<dbReference type="SUPFAM" id="SSF53448">
    <property type="entry name" value="Nucleotide-diphospho-sugar transferases"/>
    <property type="match status" value="1"/>
</dbReference>
<dbReference type="Pfam" id="PF00535">
    <property type="entry name" value="Glycos_transf_2"/>
    <property type="match status" value="1"/>
</dbReference>
<evidence type="ECO:0000313" key="3">
    <source>
        <dbReference type="EMBL" id="SDA67019.1"/>
    </source>
</evidence>
<protein>
    <submittedName>
        <fullName evidence="3">Glycosyl transferase family 2</fullName>
    </submittedName>
</protein>
<dbReference type="InterPro" id="IPR029044">
    <property type="entry name" value="Nucleotide-diphossugar_trans"/>
</dbReference>
<dbReference type="InterPro" id="IPR001173">
    <property type="entry name" value="Glyco_trans_2-like"/>
</dbReference>
<feature type="domain" description="Glycosyltransferase 2-like" evidence="2">
    <location>
        <begin position="8"/>
        <end position="152"/>
    </location>
</feature>
<evidence type="ECO:0000256" key="1">
    <source>
        <dbReference type="ARBA" id="ARBA00038494"/>
    </source>
</evidence>
<organism evidence="3 4">
    <name type="scientific">Mesorhizobium qingshengii</name>
    <dbReference type="NCBI Taxonomy" id="1165689"/>
    <lineage>
        <taxon>Bacteria</taxon>
        <taxon>Pseudomonadati</taxon>
        <taxon>Pseudomonadota</taxon>
        <taxon>Alphaproteobacteria</taxon>
        <taxon>Hyphomicrobiales</taxon>
        <taxon>Phyllobacteriaceae</taxon>
        <taxon>Mesorhizobium</taxon>
    </lineage>
</organism>